<protein>
    <submittedName>
        <fullName evidence="5">CBS domain-containing protein</fullName>
    </submittedName>
</protein>
<dbReference type="PANTHER" id="PTHR43080:SF2">
    <property type="entry name" value="CBS DOMAIN-CONTAINING PROTEIN"/>
    <property type="match status" value="1"/>
</dbReference>
<keyword evidence="1 2" id="KW-0129">CBS domain</keyword>
<gene>
    <name evidence="5" type="ORF">NCCP691_27540</name>
</gene>
<accession>A0ABQ4Q6E2</accession>
<dbReference type="InterPro" id="IPR000644">
    <property type="entry name" value="CBS_dom"/>
</dbReference>
<name>A0ABQ4Q6E2_9BURK</name>
<organism evidence="5 6">
    <name type="scientific">Noviherbaspirillum aridicola</name>
    <dbReference type="NCBI Taxonomy" id="2849687"/>
    <lineage>
        <taxon>Bacteria</taxon>
        <taxon>Pseudomonadati</taxon>
        <taxon>Pseudomonadota</taxon>
        <taxon>Betaproteobacteria</taxon>
        <taxon>Burkholderiales</taxon>
        <taxon>Oxalobacteraceae</taxon>
        <taxon>Noviherbaspirillum</taxon>
    </lineage>
</organism>
<feature type="compositionally biased region" description="Polar residues" evidence="3">
    <location>
        <begin position="143"/>
        <end position="162"/>
    </location>
</feature>
<evidence type="ECO:0000256" key="1">
    <source>
        <dbReference type="ARBA" id="ARBA00023122"/>
    </source>
</evidence>
<sequence length="162" mass="17992">MQTIADIMSYGLAAATPQSSLKDALERMRDARVGALPVREDERLVGIVTEEDIRQRASADEADWDSKPVAQVMTQDPVWCFDDQPADDVLLLMARHAVRHVPVLDRNMRIEGMVSLTDMANRVAGFSDEVRQEAERVFGPEQLASTPTHGHRTSTSTADGRF</sequence>
<evidence type="ECO:0000256" key="3">
    <source>
        <dbReference type="SAM" id="MobiDB-lite"/>
    </source>
</evidence>
<dbReference type="RefSeq" id="WP_220809164.1">
    <property type="nucleotide sequence ID" value="NZ_BPMK01000012.1"/>
</dbReference>
<comment type="caution">
    <text evidence="5">The sequence shown here is derived from an EMBL/GenBank/DDBJ whole genome shotgun (WGS) entry which is preliminary data.</text>
</comment>
<feature type="domain" description="CBS" evidence="4">
    <location>
        <begin position="73"/>
        <end position="130"/>
    </location>
</feature>
<evidence type="ECO:0000259" key="4">
    <source>
        <dbReference type="PROSITE" id="PS51371"/>
    </source>
</evidence>
<evidence type="ECO:0000256" key="2">
    <source>
        <dbReference type="PROSITE-ProRule" id="PRU00703"/>
    </source>
</evidence>
<dbReference type="Proteomes" id="UP000887222">
    <property type="component" value="Unassembled WGS sequence"/>
</dbReference>
<feature type="domain" description="CBS" evidence="4">
    <location>
        <begin position="8"/>
        <end position="66"/>
    </location>
</feature>
<dbReference type="EMBL" id="BPMK01000012">
    <property type="protein sequence ID" value="GIZ52740.1"/>
    <property type="molecule type" value="Genomic_DNA"/>
</dbReference>
<dbReference type="Gene3D" id="3.10.580.10">
    <property type="entry name" value="CBS-domain"/>
    <property type="match status" value="1"/>
</dbReference>
<dbReference type="Pfam" id="PF00571">
    <property type="entry name" value="CBS"/>
    <property type="match status" value="2"/>
</dbReference>
<dbReference type="PANTHER" id="PTHR43080">
    <property type="entry name" value="CBS DOMAIN-CONTAINING PROTEIN CBSX3, MITOCHONDRIAL"/>
    <property type="match status" value="1"/>
</dbReference>
<feature type="region of interest" description="Disordered" evidence="3">
    <location>
        <begin position="139"/>
        <end position="162"/>
    </location>
</feature>
<dbReference type="PROSITE" id="PS51371">
    <property type="entry name" value="CBS"/>
    <property type="match status" value="2"/>
</dbReference>
<dbReference type="InterPro" id="IPR046342">
    <property type="entry name" value="CBS_dom_sf"/>
</dbReference>
<dbReference type="InterPro" id="IPR051257">
    <property type="entry name" value="Diverse_CBS-Domain"/>
</dbReference>
<keyword evidence="6" id="KW-1185">Reference proteome</keyword>
<dbReference type="SMART" id="SM00116">
    <property type="entry name" value="CBS"/>
    <property type="match status" value="2"/>
</dbReference>
<evidence type="ECO:0000313" key="6">
    <source>
        <dbReference type="Proteomes" id="UP000887222"/>
    </source>
</evidence>
<evidence type="ECO:0000313" key="5">
    <source>
        <dbReference type="EMBL" id="GIZ52740.1"/>
    </source>
</evidence>
<dbReference type="SUPFAM" id="SSF54631">
    <property type="entry name" value="CBS-domain pair"/>
    <property type="match status" value="1"/>
</dbReference>
<reference evidence="5 6" key="1">
    <citation type="journal article" date="2022" name="Int. J. Syst. Evol. Microbiol.">
        <title>Noviherbaspirillum aridicola sp. nov., isolated from an arid soil in Pakistan.</title>
        <authorList>
            <person name="Khan I.U."/>
            <person name="Saqib M."/>
            <person name="Amin A."/>
            <person name="Hussain F."/>
            <person name="Li L."/>
            <person name="Liu Y.H."/>
            <person name="Fang B.Z."/>
            <person name="Ahmed I."/>
            <person name="Li W.J."/>
        </authorList>
    </citation>
    <scope>NUCLEOTIDE SEQUENCE [LARGE SCALE GENOMIC DNA]</scope>
    <source>
        <strain evidence="5 6">NCCP-691</strain>
    </source>
</reference>
<proteinExistence type="predicted"/>